<sequence length="304" mass="31969">MHRVPWSLTLLVALLAASATACGSAAPAAESPASDPDNAGGSDGSGDAATGDAHHGGAGDSASGEIALATIDGQPDSLSAHRAPVTVVALWATYCSPCLRELHLVEALYQHYRDDEGVSVLLVSVDEADEDSSERISGILGERDMRVPAFIDLEHALIERVAPRDHNGKAYYAVPMLAVIDAEFGLRRKLALAQGTSEAGFMAEMSPLIEAARRGEPAPPDEPYQAPLGGGFAGKRSITLTVENVSDEQLGGYLGSLRRQIADLYPDLHGHQLDVIMVEVEQKLRAQGGGKLKLDIPMGHTGAH</sequence>
<protein>
    <recommendedName>
        <fullName evidence="3">Thioredoxin domain-containing protein</fullName>
    </recommendedName>
</protein>
<dbReference type="InterPro" id="IPR000866">
    <property type="entry name" value="AhpC/TSA"/>
</dbReference>
<dbReference type="Gene3D" id="3.40.30.10">
    <property type="entry name" value="Glutaredoxin"/>
    <property type="match status" value="1"/>
</dbReference>
<dbReference type="SUPFAM" id="SSF52833">
    <property type="entry name" value="Thioredoxin-like"/>
    <property type="match status" value="1"/>
</dbReference>
<evidence type="ECO:0000259" key="3">
    <source>
        <dbReference type="PROSITE" id="PS51352"/>
    </source>
</evidence>
<feature type="region of interest" description="Disordered" evidence="1">
    <location>
        <begin position="26"/>
        <end position="61"/>
    </location>
</feature>
<evidence type="ECO:0000256" key="1">
    <source>
        <dbReference type="SAM" id="MobiDB-lite"/>
    </source>
</evidence>
<dbReference type="InterPro" id="IPR013766">
    <property type="entry name" value="Thioredoxin_domain"/>
</dbReference>
<dbReference type="KEGG" id="hoh:Hoch_2650"/>
<feature type="domain" description="Thioredoxin" evidence="3">
    <location>
        <begin position="56"/>
        <end position="185"/>
    </location>
</feature>
<proteinExistence type="predicted"/>
<evidence type="ECO:0000256" key="2">
    <source>
        <dbReference type="SAM" id="SignalP"/>
    </source>
</evidence>
<dbReference type="GO" id="GO:0016491">
    <property type="term" value="F:oxidoreductase activity"/>
    <property type="evidence" value="ECO:0007669"/>
    <property type="project" value="InterPro"/>
</dbReference>
<dbReference type="STRING" id="502025.Hoch_2650"/>
<keyword evidence="5" id="KW-1185">Reference proteome</keyword>
<dbReference type="eggNOG" id="COG0526">
    <property type="taxonomic scope" value="Bacteria"/>
</dbReference>
<dbReference type="InterPro" id="IPR050553">
    <property type="entry name" value="Thioredoxin_ResA/DsbE_sf"/>
</dbReference>
<dbReference type="InterPro" id="IPR036249">
    <property type="entry name" value="Thioredoxin-like_sf"/>
</dbReference>
<accession>D0LM04</accession>
<organism evidence="4 5">
    <name type="scientific">Haliangium ochraceum (strain DSM 14365 / JCM 11303 / SMP-2)</name>
    <dbReference type="NCBI Taxonomy" id="502025"/>
    <lineage>
        <taxon>Bacteria</taxon>
        <taxon>Pseudomonadati</taxon>
        <taxon>Myxococcota</taxon>
        <taxon>Polyangia</taxon>
        <taxon>Haliangiales</taxon>
        <taxon>Kofleriaceae</taxon>
        <taxon>Haliangium</taxon>
    </lineage>
</organism>
<gene>
    <name evidence="4" type="ordered locus">Hoch_2650</name>
</gene>
<dbReference type="Proteomes" id="UP000001880">
    <property type="component" value="Chromosome"/>
</dbReference>
<dbReference type="PROSITE" id="PS51352">
    <property type="entry name" value="THIOREDOXIN_2"/>
    <property type="match status" value="1"/>
</dbReference>
<dbReference type="HOGENOM" id="CLU_914553_0_0_7"/>
<evidence type="ECO:0000313" key="5">
    <source>
        <dbReference type="Proteomes" id="UP000001880"/>
    </source>
</evidence>
<feature type="signal peptide" evidence="2">
    <location>
        <begin position="1"/>
        <end position="21"/>
    </location>
</feature>
<dbReference type="CDD" id="cd02966">
    <property type="entry name" value="TlpA_like_family"/>
    <property type="match status" value="1"/>
</dbReference>
<dbReference type="PANTHER" id="PTHR42852:SF17">
    <property type="entry name" value="THIOREDOXIN-LIKE PROTEIN HI_1115"/>
    <property type="match status" value="1"/>
</dbReference>
<feature type="compositionally biased region" description="Low complexity" evidence="1">
    <location>
        <begin position="26"/>
        <end position="51"/>
    </location>
</feature>
<dbReference type="GO" id="GO:0016209">
    <property type="term" value="F:antioxidant activity"/>
    <property type="evidence" value="ECO:0007669"/>
    <property type="project" value="InterPro"/>
</dbReference>
<dbReference type="OrthoDB" id="9813820at2"/>
<dbReference type="AlphaFoldDB" id="D0LM04"/>
<dbReference type="EMBL" id="CP001804">
    <property type="protein sequence ID" value="ACY15182.1"/>
    <property type="molecule type" value="Genomic_DNA"/>
</dbReference>
<dbReference type="PANTHER" id="PTHR42852">
    <property type="entry name" value="THIOL:DISULFIDE INTERCHANGE PROTEIN DSBE"/>
    <property type="match status" value="1"/>
</dbReference>
<keyword evidence="2" id="KW-0732">Signal</keyword>
<feature type="chain" id="PRO_5003011357" description="Thioredoxin domain-containing protein" evidence="2">
    <location>
        <begin position="22"/>
        <end position="304"/>
    </location>
</feature>
<reference evidence="4 5" key="1">
    <citation type="journal article" date="2010" name="Stand. Genomic Sci.">
        <title>Complete genome sequence of Haliangium ochraceum type strain (SMP-2).</title>
        <authorList>
            <consortium name="US DOE Joint Genome Institute (JGI-PGF)"/>
            <person name="Ivanova N."/>
            <person name="Daum C."/>
            <person name="Lang E."/>
            <person name="Abt B."/>
            <person name="Kopitz M."/>
            <person name="Saunders E."/>
            <person name="Lapidus A."/>
            <person name="Lucas S."/>
            <person name="Glavina Del Rio T."/>
            <person name="Nolan M."/>
            <person name="Tice H."/>
            <person name="Copeland A."/>
            <person name="Cheng J.F."/>
            <person name="Chen F."/>
            <person name="Bruce D."/>
            <person name="Goodwin L."/>
            <person name="Pitluck S."/>
            <person name="Mavromatis K."/>
            <person name="Pati A."/>
            <person name="Mikhailova N."/>
            <person name="Chen A."/>
            <person name="Palaniappan K."/>
            <person name="Land M."/>
            <person name="Hauser L."/>
            <person name="Chang Y.J."/>
            <person name="Jeffries C.D."/>
            <person name="Detter J.C."/>
            <person name="Brettin T."/>
            <person name="Rohde M."/>
            <person name="Goker M."/>
            <person name="Bristow J."/>
            <person name="Markowitz V."/>
            <person name="Eisen J.A."/>
            <person name="Hugenholtz P."/>
            <person name="Kyrpides N.C."/>
            <person name="Klenk H.P."/>
        </authorList>
    </citation>
    <scope>NUCLEOTIDE SEQUENCE [LARGE SCALE GENOMIC DNA]</scope>
    <source>
        <strain evidence="5">DSM 14365 / CIP 107738 / JCM 11303 / AJ 13395 / SMP-2</strain>
    </source>
</reference>
<evidence type="ECO:0000313" key="4">
    <source>
        <dbReference type="EMBL" id="ACY15182.1"/>
    </source>
</evidence>
<dbReference type="PROSITE" id="PS51257">
    <property type="entry name" value="PROKAR_LIPOPROTEIN"/>
    <property type="match status" value="1"/>
</dbReference>
<dbReference type="RefSeq" id="WP_012827790.1">
    <property type="nucleotide sequence ID" value="NC_013440.1"/>
</dbReference>
<name>D0LM04_HALO1</name>
<dbReference type="Pfam" id="PF00578">
    <property type="entry name" value="AhpC-TSA"/>
    <property type="match status" value="1"/>
</dbReference>